<dbReference type="RefSeq" id="WP_218284209.1">
    <property type="nucleotide sequence ID" value="NZ_CP076448.1"/>
</dbReference>
<dbReference type="AlphaFoldDB" id="A0A975YIA5"/>
<proteinExistence type="predicted"/>
<feature type="region of interest" description="Disordered" evidence="1">
    <location>
        <begin position="55"/>
        <end position="76"/>
    </location>
</feature>
<dbReference type="Proteomes" id="UP000694001">
    <property type="component" value="Chromosome"/>
</dbReference>
<organism evidence="2 3">
    <name type="scientific">Elioraea tepida</name>
    <dbReference type="NCBI Taxonomy" id="2843330"/>
    <lineage>
        <taxon>Bacteria</taxon>
        <taxon>Pseudomonadati</taxon>
        <taxon>Pseudomonadota</taxon>
        <taxon>Alphaproteobacteria</taxon>
        <taxon>Acetobacterales</taxon>
        <taxon>Elioraeaceae</taxon>
        <taxon>Elioraea</taxon>
    </lineage>
</organism>
<evidence type="ECO:0000256" key="1">
    <source>
        <dbReference type="SAM" id="MobiDB-lite"/>
    </source>
</evidence>
<protein>
    <submittedName>
        <fullName evidence="2">DUF3035 domain-containing protein</fullName>
    </submittedName>
</protein>
<reference evidence="2" key="1">
    <citation type="submission" date="2021-06" db="EMBL/GenBank/DDBJ databases">
        <title>Elioraea tepida, sp. nov., a moderately thermophilic aerobic anoxygenic phototrophic bacterium isolated from an alkaline siliceous hot spring mat community in Yellowstone National Park, WY, USA.</title>
        <authorList>
            <person name="Saini M.K."/>
            <person name="Yoshida S."/>
            <person name="Sebastian A."/>
            <person name="Hirose S."/>
            <person name="Hara E."/>
            <person name="Tamaki H."/>
            <person name="Soulier N.T."/>
            <person name="Albert I."/>
            <person name="Hanada S."/>
            <person name="Bryant D.A."/>
            <person name="Tank M."/>
        </authorList>
    </citation>
    <scope>NUCLEOTIDE SEQUENCE</scope>
    <source>
        <strain evidence="2">MS-P2</strain>
    </source>
</reference>
<name>A0A975YIA5_9PROT</name>
<dbReference type="Pfam" id="PF11233">
    <property type="entry name" value="DUF3035"/>
    <property type="match status" value="1"/>
</dbReference>
<evidence type="ECO:0000313" key="3">
    <source>
        <dbReference type="Proteomes" id="UP000694001"/>
    </source>
</evidence>
<sequence>MTSAAPHGRARPPRLAATLAAALLVGACSTDVARTFGLTRDPPDEFQVTTRAPLTVPPDFTLRPPQPGQPRPQEGRLRDQAAAVLAGRPGLVVGAALPTVRASAGEQALLAAAGPAPPPDLRRRIDEETTLLEPTSRSFTERLLFWRQPQPPGVVIDPAREQQRLRENAALGRPPSIGDTPIIQRRQRGIFEGLF</sequence>
<dbReference type="KEGG" id="elio:KO353_08280"/>
<dbReference type="InterPro" id="IPR021395">
    <property type="entry name" value="DUF3035"/>
</dbReference>
<dbReference type="EMBL" id="CP076448">
    <property type="protein sequence ID" value="QXM23349.1"/>
    <property type="molecule type" value="Genomic_DNA"/>
</dbReference>
<evidence type="ECO:0000313" key="2">
    <source>
        <dbReference type="EMBL" id="QXM23349.1"/>
    </source>
</evidence>
<accession>A0A975YIA5</accession>
<gene>
    <name evidence="2" type="ORF">KO353_08280</name>
</gene>
<keyword evidence="3" id="KW-1185">Reference proteome</keyword>